<evidence type="ECO:0000256" key="5">
    <source>
        <dbReference type="ARBA" id="ARBA00022989"/>
    </source>
</evidence>
<feature type="transmembrane region" description="Helical" evidence="8">
    <location>
        <begin position="6"/>
        <end position="29"/>
    </location>
</feature>
<dbReference type="InterPro" id="IPR023271">
    <property type="entry name" value="Aquaporin-like"/>
</dbReference>
<dbReference type="InterPro" id="IPR050363">
    <property type="entry name" value="MIP/Aquaporin"/>
</dbReference>
<reference evidence="9 10" key="1">
    <citation type="journal article" date="2004" name="Genome Res.">
        <title>The complete genome and proteome of Mycoplasma mobile.</title>
        <authorList>
            <person name="Jaffe J.D."/>
            <person name="Stange-Thomann N."/>
            <person name="Smith C."/>
            <person name="DeCaprio D."/>
            <person name="Fisher S."/>
            <person name="Butler J."/>
            <person name="Calvo S."/>
            <person name="Elkins T."/>
            <person name="FitzGerald M.G."/>
            <person name="Hafez N."/>
            <person name="Kodira C.D."/>
            <person name="Major J."/>
            <person name="Wang S."/>
            <person name="Wilkinson J."/>
            <person name="Nicol R."/>
            <person name="Nusbaum C."/>
            <person name="Birren B."/>
            <person name="Berg H.C."/>
            <person name="Church G.M."/>
        </authorList>
    </citation>
    <scope>NUCLEOTIDE SEQUENCE [LARGE SCALE GENOMIC DNA]</scope>
    <source>
        <strain evidence="10">ATCC 43663 / 163K / NCTC 11711</strain>
    </source>
</reference>
<dbReference type="AlphaFoldDB" id="Q6KHZ7"/>
<dbReference type="GO" id="GO:0005886">
    <property type="term" value="C:plasma membrane"/>
    <property type="evidence" value="ECO:0007669"/>
    <property type="project" value="TreeGrafter"/>
</dbReference>
<evidence type="ECO:0000256" key="2">
    <source>
        <dbReference type="ARBA" id="ARBA00006175"/>
    </source>
</evidence>
<dbReference type="Pfam" id="PF00230">
    <property type="entry name" value="MIP"/>
    <property type="match status" value="1"/>
</dbReference>
<dbReference type="KEGG" id="mmo:MMOB2930"/>
<evidence type="ECO:0000256" key="8">
    <source>
        <dbReference type="SAM" id="Phobius"/>
    </source>
</evidence>
<keyword evidence="3 7" id="KW-0813">Transport</keyword>
<evidence type="ECO:0000313" key="9">
    <source>
        <dbReference type="EMBL" id="AAT27779.1"/>
    </source>
</evidence>
<organism evidence="9 10">
    <name type="scientific">Mycoplasma mobile (strain ATCC 43663 / 163K / NCTC 11711)</name>
    <name type="common">Mesomycoplasma mobile</name>
    <dbReference type="NCBI Taxonomy" id="267748"/>
    <lineage>
        <taxon>Bacteria</taxon>
        <taxon>Bacillati</taxon>
        <taxon>Mycoplasmatota</taxon>
        <taxon>Mycoplasmoidales</taxon>
        <taxon>Metamycoplasmataceae</taxon>
        <taxon>Mesomycoplasma</taxon>
    </lineage>
</organism>
<dbReference type="STRING" id="267748.MMOB2930"/>
<dbReference type="InterPro" id="IPR000425">
    <property type="entry name" value="MIP"/>
</dbReference>
<evidence type="ECO:0000313" key="10">
    <source>
        <dbReference type="Proteomes" id="UP000009072"/>
    </source>
</evidence>
<evidence type="ECO:0000256" key="1">
    <source>
        <dbReference type="ARBA" id="ARBA00004141"/>
    </source>
</evidence>
<dbReference type="Proteomes" id="UP000009072">
    <property type="component" value="Chromosome"/>
</dbReference>
<protein>
    <submittedName>
        <fullName evidence="9">Glycerol uptake facilitator protein</fullName>
    </submittedName>
</protein>
<dbReference type="HOGENOM" id="CLU_020019_9_2_14"/>
<keyword evidence="6 8" id="KW-0472">Membrane</keyword>
<evidence type="ECO:0000256" key="7">
    <source>
        <dbReference type="RuleBase" id="RU000477"/>
    </source>
</evidence>
<feature type="transmembrane region" description="Helical" evidence="8">
    <location>
        <begin position="173"/>
        <end position="197"/>
    </location>
</feature>
<dbReference type="RefSeq" id="WP_011264813.1">
    <property type="nucleotide sequence ID" value="NC_006908.1"/>
</dbReference>
<sequence>MNNLGIFFGAEFIGTLILILIGNGVVASIALKKTKATGQGFLYASFGWMTAVFLGVMVSTSVASLGNINVPNGMINPVFVIINMINKNLPIEFGFIAILAEFLGAGAAQLIVISLYWNHYKATEDADAVGATFFTSPAIKSKWNNFYVEIIATFILVLILSFTSSVTSPTTTIGIITGALPGAFNVGWIIFGIAVSLGSTTGYSLNPARDLIPRILHSILPIPNKGSSNWSYSWIPSVGPIVGGLVGMLVTPGLFY</sequence>
<feature type="transmembrane region" description="Helical" evidence="8">
    <location>
        <begin position="234"/>
        <end position="255"/>
    </location>
</feature>
<name>Q6KHZ7_MYCM1</name>
<evidence type="ECO:0000256" key="4">
    <source>
        <dbReference type="ARBA" id="ARBA00022692"/>
    </source>
</evidence>
<dbReference type="PANTHER" id="PTHR43829:SF9">
    <property type="entry name" value="AQUAPORIN-9"/>
    <property type="match status" value="1"/>
</dbReference>
<gene>
    <name evidence="9" type="primary">glpF</name>
    <name evidence="9" type="ordered locus">MMOB2930</name>
</gene>
<keyword evidence="4 7" id="KW-0812">Transmembrane</keyword>
<keyword evidence="10" id="KW-1185">Reference proteome</keyword>
<dbReference type="EMBL" id="AE017308">
    <property type="protein sequence ID" value="AAT27779.1"/>
    <property type="molecule type" value="Genomic_DNA"/>
</dbReference>
<feature type="transmembrane region" description="Helical" evidence="8">
    <location>
        <begin position="146"/>
        <end position="166"/>
    </location>
</feature>
<dbReference type="PANTHER" id="PTHR43829">
    <property type="entry name" value="AQUAPORIN OR AQUAGLYCEROPORIN RELATED"/>
    <property type="match status" value="1"/>
</dbReference>
<dbReference type="GO" id="GO:0015254">
    <property type="term" value="F:glycerol channel activity"/>
    <property type="evidence" value="ECO:0007669"/>
    <property type="project" value="TreeGrafter"/>
</dbReference>
<feature type="transmembrane region" description="Helical" evidence="8">
    <location>
        <begin position="93"/>
        <end position="117"/>
    </location>
</feature>
<keyword evidence="5 8" id="KW-1133">Transmembrane helix</keyword>
<dbReference type="Gene3D" id="1.20.1080.10">
    <property type="entry name" value="Glycerol uptake facilitator protein"/>
    <property type="match status" value="1"/>
</dbReference>
<accession>Q6KHZ7</accession>
<evidence type="ECO:0000256" key="6">
    <source>
        <dbReference type="ARBA" id="ARBA00023136"/>
    </source>
</evidence>
<dbReference type="eggNOG" id="COG0580">
    <property type="taxonomic scope" value="Bacteria"/>
</dbReference>
<comment type="subcellular location">
    <subcellularLocation>
        <location evidence="1">Membrane</location>
        <topology evidence="1">Multi-pass membrane protein</topology>
    </subcellularLocation>
</comment>
<evidence type="ECO:0000256" key="3">
    <source>
        <dbReference type="ARBA" id="ARBA00022448"/>
    </source>
</evidence>
<dbReference type="OrthoDB" id="9807293at2"/>
<proteinExistence type="inferred from homology"/>
<comment type="similarity">
    <text evidence="2 7">Belongs to the MIP/aquaporin (TC 1.A.8) family.</text>
</comment>
<dbReference type="SUPFAM" id="SSF81338">
    <property type="entry name" value="Aquaporin-like"/>
    <property type="match status" value="1"/>
</dbReference>
<feature type="transmembrane region" description="Helical" evidence="8">
    <location>
        <begin position="41"/>
        <end position="62"/>
    </location>
</feature>
<dbReference type="PRINTS" id="PR00783">
    <property type="entry name" value="MINTRINSICP"/>
</dbReference>